<organism evidence="3 4">
    <name type="scientific">Corynebacterium liangguodongii</name>
    <dbReference type="NCBI Taxonomy" id="2079535"/>
    <lineage>
        <taxon>Bacteria</taxon>
        <taxon>Bacillati</taxon>
        <taxon>Actinomycetota</taxon>
        <taxon>Actinomycetes</taxon>
        <taxon>Mycobacteriales</taxon>
        <taxon>Corynebacteriaceae</taxon>
        <taxon>Corynebacterium</taxon>
    </lineage>
</organism>
<dbReference type="AlphaFoldDB" id="A0A2S0WFV2"/>
<sequence length="262" mass="27688">MPIRHIEHQGRVRRVIEVPGAGPTDTLVMFLHGSRQSGAVARNFTAHTFDALAAPGTTVIYPDGVGHHFNDLRTGFHESARTEGIDDVGFLRTLIESYQPRRVIGCGFSNGGQMLLRMLFDAPSTLDGVAMFGSLMPTDDNLAVSTANYAPTPLLIVHGTADPIVPYGGGEAGLGAANRGTVRSAAATARYFARLNGSTSHSLAHPAPGVEVETFGGDHPVELVSIEGMGHLVPSPKRLDPRIGPGTDAVVGAELMRDFFGL</sequence>
<dbReference type="PANTHER" id="PTHR43037">
    <property type="entry name" value="UNNAMED PRODUCT-RELATED"/>
    <property type="match status" value="1"/>
</dbReference>
<dbReference type="EMBL" id="CP026948">
    <property type="protein sequence ID" value="AWB84639.1"/>
    <property type="molecule type" value="Genomic_DNA"/>
</dbReference>
<dbReference type="OrthoDB" id="9767239at2"/>
<keyword evidence="4" id="KW-1185">Reference proteome</keyword>
<dbReference type="GO" id="GO:0016787">
    <property type="term" value="F:hydrolase activity"/>
    <property type="evidence" value="ECO:0007669"/>
    <property type="project" value="UniProtKB-KW"/>
</dbReference>
<dbReference type="Gene3D" id="3.40.50.1820">
    <property type="entry name" value="alpha/beta hydrolase"/>
    <property type="match status" value="1"/>
</dbReference>
<dbReference type="InterPro" id="IPR003140">
    <property type="entry name" value="PLipase/COase/thioEstase"/>
</dbReference>
<keyword evidence="2" id="KW-0378">Hydrolase</keyword>
<evidence type="ECO:0000256" key="1">
    <source>
        <dbReference type="ARBA" id="ARBA00022729"/>
    </source>
</evidence>
<dbReference type="PANTHER" id="PTHR43037:SF5">
    <property type="entry name" value="FERULOYL ESTERASE"/>
    <property type="match status" value="1"/>
</dbReference>
<dbReference type="Pfam" id="PF02230">
    <property type="entry name" value="Abhydrolase_2"/>
    <property type="match status" value="1"/>
</dbReference>
<gene>
    <name evidence="3" type="ORF">C3E79_09280</name>
</gene>
<dbReference type="InterPro" id="IPR050955">
    <property type="entry name" value="Plant_Biomass_Hydrol_Est"/>
</dbReference>
<name>A0A2S0WFV2_9CORY</name>
<evidence type="ECO:0000313" key="4">
    <source>
        <dbReference type="Proteomes" id="UP000244754"/>
    </source>
</evidence>
<dbReference type="KEGG" id="clia:C3E79_09280"/>
<dbReference type="SUPFAM" id="SSF53474">
    <property type="entry name" value="alpha/beta-Hydrolases"/>
    <property type="match status" value="1"/>
</dbReference>
<dbReference type="Proteomes" id="UP000244754">
    <property type="component" value="Chromosome"/>
</dbReference>
<proteinExistence type="predicted"/>
<evidence type="ECO:0000256" key="2">
    <source>
        <dbReference type="ARBA" id="ARBA00022801"/>
    </source>
</evidence>
<reference evidence="4" key="1">
    <citation type="submission" date="2018-01" db="EMBL/GenBank/DDBJ databases">
        <authorList>
            <person name="Li J."/>
        </authorList>
    </citation>
    <scope>NUCLEOTIDE SEQUENCE [LARGE SCALE GENOMIC DNA]</scope>
    <source>
        <strain evidence="4">2184</strain>
    </source>
</reference>
<protein>
    <submittedName>
        <fullName evidence="3">Uncharacterized protein</fullName>
    </submittedName>
</protein>
<evidence type="ECO:0000313" key="3">
    <source>
        <dbReference type="EMBL" id="AWB84639.1"/>
    </source>
</evidence>
<keyword evidence="1" id="KW-0732">Signal</keyword>
<dbReference type="RefSeq" id="WP_108404647.1">
    <property type="nucleotide sequence ID" value="NZ_CP026948.1"/>
</dbReference>
<dbReference type="InterPro" id="IPR029058">
    <property type="entry name" value="AB_hydrolase_fold"/>
</dbReference>
<accession>A0A2S0WFV2</accession>